<dbReference type="KEGG" id="cdiv:CPM_0385"/>
<gene>
    <name evidence="2" type="ORF">CPM_0385</name>
    <name evidence="1" type="ORF">CSP5_0413</name>
</gene>
<evidence type="ECO:0000313" key="3">
    <source>
        <dbReference type="Proteomes" id="UP000187822"/>
    </source>
</evidence>
<dbReference type="EMBL" id="LT719092">
    <property type="protein sequence ID" value="SJK84270.1"/>
    <property type="molecule type" value="Genomic_DNA"/>
</dbReference>
<dbReference type="RefSeq" id="WP_021789120.1">
    <property type="nucleotide sequence ID" value="NZ_LT671858.1"/>
</dbReference>
<evidence type="ECO:0000313" key="2">
    <source>
        <dbReference type="EMBL" id="SJK84270.1"/>
    </source>
</evidence>
<evidence type="ECO:0000313" key="4">
    <source>
        <dbReference type="Proteomes" id="UP000195607"/>
    </source>
</evidence>
<accession>A0A1N5SZY9</accession>
<reference evidence="3" key="3">
    <citation type="submission" date="2016-06" db="EMBL/GenBank/DDBJ databases">
        <authorList>
            <person name="Toshchakov V.S."/>
        </authorList>
    </citation>
    <scope>NUCLEOTIDE SEQUENCE [LARGE SCALE GENOMIC DNA]</scope>
    <source>
        <strain>PM4 (JCM 30641</strain>
        <strain evidence="3">\VKM B-2940)</strain>
    </source>
</reference>
<proteinExistence type="predicted"/>
<dbReference type="STRING" id="1673428.CPM_0385"/>
<reference evidence="2" key="2">
    <citation type="submission" date="2016-06" db="EMBL/GenBank/DDBJ databases">
        <authorList>
            <person name="Olsen C.W."/>
            <person name="Carey S."/>
            <person name="Hinshaw L."/>
            <person name="Karasin A.I."/>
        </authorList>
    </citation>
    <scope>NUCLEOTIDE SEQUENCE [LARGE SCALE GENOMIC DNA]</scope>
    <source>
        <strain evidence="2">PM4</strain>
    </source>
</reference>
<dbReference type="Proteomes" id="UP000195607">
    <property type="component" value="Chromosome I"/>
</dbReference>
<organism evidence="1 4">
    <name type="scientific">Cuniculiplasma divulgatum</name>
    <dbReference type="NCBI Taxonomy" id="1673428"/>
    <lineage>
        <taxon>Archaea</taxon>
        <taxon>Methanobacteriati</taxon>
        <taxon>Thermoplasmatota</taxon>
        <taxon>Thermoplasmata</taxon>
        <taxon>Thermoplasmatales</taxon>
        <taxon>Cuniculiplasmataceae</taxon>
        <taxon>Cuniculiplasma</taxon>
    </lineage>
</organism>
<sequence length="206" mass="23925">MKDEFKIITREKKTFENGLSEIIAIEFREPTMIKFESDEPLKDGELLEVRGSYVYHNGIQIGKIKIMKSANDVKANHNFDIKYTGGYSLDGTTIFLDEHFPEEIEVENKKINTMLTIGYHHELPEKWLSDEKFEYPYAHEKATGIEKEFVESLGVTWKGYCSVVDRNLRNVYSKTLEKSPPSLDLAPYLYCRDKEALNEIRKSSPE</sequence>
<reference evidence="1 4" key="1">
    <citation type="submission" date="2016-04" db="EMBL/GenBank/DDBJ databases">
        <authorList>
            <person name="Evans L.H."/>
            <person name="Alamgir A."/>
            <person name="Owens N."/>
            <person name="Weber N.D."/>
            <person name="Virtaneva K."/>
            <person name="Barbian K."/>
            <person name="Babar A."/>
            <person name="Rosenke K."/>
        </authorList>
    </citation>
    <scope>NUCLEOTIDE SEQUENCE [LARGE SCALE GENOMIC DNA]</scope>
    <source>
        <strain evidence="1">S5</strain>
        <strain evidence="4">S5(T) (JCM 30642 \VKM B-2941)</strain>
    </source>
</reference>
<dbReference type="GeneID" id="41587715"/>
<dbReference type="EMBL" id="LT671858">
    <property type="protein sequence ID" value="SIM41527.1"/>
    <property type="molecule type" value="Genomic_DNA"/>
</dbReference>
<protein>
    <submittedName>
        <fullName evidence="1">Uncharacterized protein</fullName>
    </submittedName>
</protein>
<name>A0A1N5SZY9_9ARCH</name>
<dbReference type="AlphaFoldDB" id="A0A1N5SZY9"/>
<dbReference type="OrthoDB" id="372083at2157"/>
<evidence type="ECO:0000313" key="1">
    <source>
        <dbReference type="EMBL" id="SIM41527.1"/>
    </source>
</evidence>
<dbReference type="Proteomes" id="UP000187822">
    <property type="component" value="Chromosome I"/>
</dbReference>
<keyword evidence="3" id="KW-1185">Reference proteome</keyword>